<sequence>MVLIYKLTLIKIGNFITVLILLKEIFIALRVYRILTTDYTDL</sequence>
<reference evidence="2 3" key="1">
    <citation type="submission" date="2020-08" db="EMBL/GenBank/DDBJ databases">
        <title>Functional genomics of gut bacteria from endangered species of beetles.</title>
        <authorList>
            <person name="Carlos-Shanley C."/>
        </authorList>
    </citation>
    <scope>NUCLEOTIDE SEQUENCE [LARGE SCALE GENOMIC DNA]</scope>
    <source>
        <strain evidence="2 3">S00136</strain>
    </source>
</reference>
<evidence type="ECO:0000256" key="1">
    <source>
        <dbReference type="SAM" id="Phobius"/>
    </source>
</evidence>
<evidence type="ECO:0000313" key="2">
    <source>
        <dbReference type="EMBL" id="MBB6371024.1"/>
    </source>
</evidence>
<gene>
    <name evidence="2" type="ORF">HNP36_002100</name>
</gene>
<proteinExistence type="predicted"/>
<keyword evidence="1" id="KW-0472">Membrane</keyword>
<feature type="transmembrane region" description="Helical" evidence="1">
    <location>
        <begin position="12"/>
        <end position="32"/>
    </location>
</feature>
<evidence type="ECO:0000313" key="3">
    <source>
        <dbReference type="Proteomes" id="UP000589738"/>
    </source>
</evidence>
<comment type="caution">
    <text evidence="2">The sequence shown here is derived from an EMBL/GenBank/DDBJ whole genome shotgun (WGS) entry which is preliminary data.</text>
</comment>
<name>A0A841N2D2_9FLAO</name>
<organism evidence="2 3">
    <name type="scientific">Chryseobacterium shigense</name>
    <dbReference type="NCBI Taxonomy" id="297244"/>
    <lineage>
        <taxon>Bacteria</taxon>
        <taxon>Pseudomonadati</taxon>
        <taxon>Bacteroidota</taxon>
        <taxon>Flavobacteriia</taxon>
        <taxon>Flavobacteriales</taxon>
        <taxon>Weeksellaceae</taxon>
        <taxon>Chryseobacterium group</taxon>
        <taxon>Chryseobacterium</taxon>
    </lineage>
</organism>
<protein>
    <submittedName>
        <fullName evidence="2">Uncharacterized protein</fullName>
    </submittedName>
</protein>
<dbReference type="EMBL" id="JACHLC010000002">
    <property type="protein sequence ID" value="MBB6371024.1"/>
    <property type="molecule type" value="Genomic_DNA"/>
</dbReference>
<keyword evidence="1" id="KW-1133">Transmembrane helix</keyword>
<accession>A0A841N2D2</accession>
<keyword evidence="1" id="KW-0812">Transmembrane</keyword>
<dbReference type="AlphaFoldDB" id="A0A841N2D2"/>
<dbReference type="Proteomes" id="UP000589738">
    <property type="component" value="Unassembled WGS sequence"/>
</dbReference>
<keyword evidence="3" id="KW-1185">Reference proteome</keyword>